<dbReference type="Proteomes" id="UP000182764">
    <property type="component" value="Unassembled WGS sequence"/>
</dbReference>
<evidence type="ECO:0000259" key="1">
    <source>
        <dbReference type="PROSITE" id="PS50911"/>
    </source>
</evidence>
<protein>
    <submittedName>
        <fullName evidence="2">CHAP domain-containing protein</fullName>
    </submittedName>
</protein>
<dbReference type="InterPro" id="IPR038765">
    <property type="entry name" value="Papain-like_cys_pep_sf"/>
</dbReference>
<reference evidence="2 3" key="1">
    <citation type="submission" date="2016-10" db="EMBL/GenBank/DDBJ databases">
        <authorList>
            <person name="de Groot N.N."/>
        </authorList>
    </citation>
    <scope>NUCLEOTIDE SEQUENCE [LARGE SCALE GENOMIC DNA]</scope>
    <source>
        <strain evidence="2 3">VTM1R29</strain>
    </source>
</reference>
<name>A0A1H7XTH0_9STRE</name>
<feature type="domain" description="Peptidase C51" evidence="1">
    <location>
        <begin position="6"/>
        <end position="141"/>
    </location>
</feature>
<sequence length="212" mass="23026">MVKRSDVVNWAKDLANRGVGVDYDGQYGTQCVDLVNWVFGKFFGRPLSGNAINLLDSAKQNGYTVIYKSSGAAPKAGDVFVMNSIIGGVNYGHTGLVIEDSNGSNMKTVEQNVDGNADALYVGGPARYRTRSLTDVIGWIRPKYEDADISKEEEEEDMFTISAPNRGIALVTGGVFYALLDANDPAVFWANGVKNMQVSTKTFDNFQKGSVK</sequence>
<evidence type="ECO:0000313" key="3">
    <source>
        <dbReference type="Proteomes" id="UP000182764"/>
    </source>
</evidence>
<dbReference type="PROSITE" id="PS50911">
    <property type="entry name" value="CHAP"/>
    <property type="match status" value="1"/>
</dbReference>
<dbReference type="Gene3D" id="3.90.1720.10">
    <property type="entry name" value="endopeptidase domain like (from Nostoc punctiforme)"/>
    <property type="match status" value="1"/>
</dbReference>
<proteinExistence type="predicted"/>
<gene>
    <name evidence="2" type="ORF">SAMN04487839_11850</name>
</gene>
<dbReference type="RefSeq" id="WP_074596858.1">
    <property type="nucleotide sequence ID" value="NZ_FNUH01000013.1"/>
</dbReference>
<dbReference type="Pfam" id="PF05257">
    <property type="entry name" value="CHAP"/>
    <property type="match status" value="1"/>
</dbReference>
<dbReference type="AlphaFoldDB" id="A0A1H7XTH0"/>
<dbReference type="SUPFAM" id="SSF54001">
    <property type="entry name" value="Cysteine proteinases"/>
    <property type="match status" value="1"/>
</dbReference>
<evidence type="ECO:0000313" key="2">
    <source>
        <dbReference type="EMBL" id="SEM37031.1"/>
    </source>
</evidence>
<dbReference type="EMBL" id="FOBM01000018">
    <property type="protein sequence ID" value="SEM37031.1"/>
    <property type="molecule type" value="Genomic_DNA"/>
</dbReference>
<organism evidence="2 3">
    <name type="scientific">Streptococcus gallolyticus</name>
    <dbReference type="NCBI Taxonomy" id="315405"/>
    <lineage>
        <taxon>Bacteria</taxon>
        <taxon>Bacillati</taxon>
        <taxon>Bacillota</taxon>
        <taxon>Bacilli</taxon>
        <taxon>Lactobacillales</taxon>
        <taxon>Streptococcaceae</taxon>
        <taxon>Streptococcus</taxon>
    </lineage>
</organism>
<accession>A0A1H7XTH0</accession>
<dbReference type="InterPro" id="IPR007921">
    <property type="entry name" value="CHAP_dom"/>
</dbReference>